<dbReference type="InterPro" id="IPR042177">
    <property type="entry name" value="Cell/Rod_1"/>
</dbReference>
<dbReference type="RefSeq" id="WP_069641839.1">
    <property type="nucleotide sequence ID" value="NZ_MIJE01000001.1"/>
</dbReference>
<dbReference type="GO" id="GO:0008360">
    <property type="term" value="P:regulation of cell shape"/>
    <property type="evidence" value="ECO:0007669"/>
    <property type="project" value="UniProtKB-KW"/>
</dbReference>
<dbReference type="InterPro" id="IPR007221">
    <property type="entry name" value="MreC"/>
</dbReference>
<dbReference type="STRING" id="766136.BHF68_01315"/>
<reference evidence="7 8" key="1">
    <citation type="submission" date="2016-09" db="EMBL/GenBank/DDBJ databases">
        <title>Draft genome sequence for the type strain of Desulfuribacillus alkaliarsenatis AHT28, an obligately anaerobic, sulfidogenic bacterium isolated from Russian soda lake sediments.</title>
        <authorList>
            <person name="Abin C.A."/>
            <person name="Hollibaugh J.T."/>
        </authorList>
    </citation>
    <scope>NUCLEOTIDE SEQUENCE [LARGE SCALE GENOMIC DNA]</scope>
    <source>
        <strain evidence="7 8">AHT28</strain>
    </source>
</reference>
<evidence type="ECO:0000256" key="1">
    <source>
        <dbReference type="ARBA" id="ARBA00009369"/>
    </source>
</evidence>
<dbReference type="NCBIfam" id="TIGR00219">
    <property type="entry name" value="mreC"/>
    <property type="match status" value="1"/>
</dbReference>
<dbReference type="Proteomes" id="UP000094296">
    <property type="component" value="Unassembled WGS sequence"/>
</dbReference>
<feature type="domain" description="Rod shape-determining protein MreC beta-barrel core" evidence="6">
    <location>
        <begin position="123"/>
        <end position="273"/>
    </location>
</feature>
<comment type="similarity">
    <text evidence="1 5">Belongs to the MreC family.</text>
</comment>
<dbReference type="InterPro" id="IPR055342">
    <property type="entry name" value="MreC_beta-barrel_core"/>
</dbReference>
<comment type="function">
    <text evidence="5">Involved in formation and maintenance of cell shape.</text>
</comment>
<dbReference type="Gene3D" id="2.40.10.350">
    <property type="entry name" value="Rod shape-determining protein MreC, domain 2"/>
    <property type="match status" value="1"/>
</dbReference>
<dbReference type="GO" id="GO:0005886">
    <property type="term" value="C:plasma membrane"/>
    <property type="evidence" value="ECO:0007669"/>
    <property type="project" value="TreeGrafter"/>
</dbReference>
<proteinExistence type="inferred from homology"/>
<comment type="caution">
    <text evidence="7">The sequence shown here is derived from an EMBL/GenBank/DDBJ whole genome shotgun (WGS) entry which is preliminary data.</text>
</comment>
<evidence type="ECO:0000256" key="5">
    <source>
        <dbReference type="PIRNR" id="PIRNR038471"/>
    </source>
</evidence>
<evidence type="ECO:0000259" key="6">
    <source>
        <dbReference type="Pfam" id="PF04085"/>
    </source>
</evidence>
<dbReference type="OrthoDB" id="9792313at2"/>
<evidence type="ECO:0000256" key="2">
    <source>
        <dbReference type="ARBA" id="ARBA00013855"/>
    </source>
</evidence>
<dbReference type="Pfam" id="PF04085">
    <property type="entry name" value="MreC"/>
    <property type="match status" value="1"/>
</dbReference>
<sequence>MENWFGQRRWMIIFIAIIVLALVMSLTVKGREEVTLPEKIILDTSAFIQKMIYKPANYVAGLYDDIRRINNLYEENHALRNTLNSMAFIQAELKIVNDENERLRKLLDLEESIRDYDLVAANVVGRSPARWDNLITIDRGSAHGIERNMAVINQEGLIGRVYTVSNYSAKVLLITDSSAPSGISAVILGKDESFGVIEEYLPEHGFLQMSMIRPDVQLERGDLVVTSGLGEVFPKGLVIGTVEAGRRTEGGLTQSVFVKPAVSTHSLNEVMVIRQTLVIDDSFNDTIDRIEDEQTVGEGTES</sequence>
<dbReference type="EMBL" id="MIJE01000001">
    <property type="protein sequence ID" value="OEF98347.1"/>
    <property type="molecule type" value="Genomic_DNA"/>
</dbReference>
<gene>
    <name evidence="7" type="ORF">BHF68_01315</name>
</gene>
<dbReference type="PANTHER" id="PTHR34138">
    <property type="entry name" value="CELL SHAPE-DETERMINING PROTEIN MREC"/>
    <property type="match status" value="1"/>
</dbReference>
<name>A0A1E5G585_9FIRM</name>
<dbReference type="AlphaFoldDB" id="A0A1E5G585"/>
<organism evidence="7 8">
    <name type="scientific">Desulfuribacillus alkaliarsenatis</name>
    <dbReference type="NCBI Taxonomy" id="766136"/>
    <lineage>
        <taxon>Bacteria</taxon>
        <taxon>Bacillati</taxon>
        <taxon>Bacillota</taxon>
        <taxon>Desulfuribacillia</taxon>
        <taxon>Desulfuribacillales</taxon>
        <taxon>Desulfuribacillaceae</taxon>
        <taxon>Desulfuribacillus</taxon>
    </lineage>
</organism>
<dbReference type="PIRSF" id="PIRSF038471">
    <property type="entry name" value="MreC"/>
    <property type="match status" value="1"/>
</dbReference>
<dbReference type="InterPro" id="IPR042175">
    <property type="entry name" value="Cell/Rod_MreC_2"/>
</dbReference>
<accession>A0A1E5G585</accession>
<evidence type="ECO:0000256" key="3">
    <source>
        <dbReference type="ARBA" id="ARBA00022960"/>
    </source>
</evidence>
<evidence type="ECO:0000256" key="4">
    <source>
        <dbReference type="ARBA" id="ARBA00032089"/>
    </source>
</evidence>
<dbReference type="Gene3D" id="2.40.10.340">
    <property type="entry name" value="Rod shape-determining protein MreC, domain 1"/>
    <property type="match status" value="1"/>
</dbReference>
<protein>
    <recommendedName>
        <fullName evidence="2 5">Cell shape-determining protein MreC</fullName>
    </recommendedName>
    <alternativeName>
        <fullName evidence="4 5">Cell shape protein MreC</fullName>
    </alternativeName>
</protein>
<evidence type="ECO:0000313" key="8">
    <source>
        <dbReference type="Proteomes" id="UP000094296"/>
    </source>
</evidence>
<keyword evidence="8" id="KW-1185">Reference proteome</keyword>
<keyword evidence="3 5" id="KW-0133">Cell shape</keyword>
<evidence type="ECO:0000313" key="7">
    <source>
        <dbReference type="EMBL" id="OEF98347.1"/>
    </source>
</evidence>
<dbReference type="PANTHER" id="PTHR34138:SF1">
    <property type="entry name" value="CELL SHAPE-DETERMINING PROTEIN MREC"/>
    <property type="match status" value="1"/>
</dbReference>